<evidence type="ECO:0000256" key="2">
    <source>
        <dbReference type="SAM" id="Phobius"/>
    </source>
</evidence>
<dbReference type="RefSeq" id="WP_013021913.1">
    <property type="nucleotide sequence ID" value="NC_013948.1"/>
</dbReference>
<protein>
    <submittedName>
        <fullName evidence="3">Uncharacterized protein</fullName>
    </submittedName>
</protein>
<accession>D3VQA2</accession>
<dbReference type="Proteomes" id="UP000006902">
    <property type="component" value="Chromosome"/>
</dbReference>
<organism evidence="3 4">
    <name type="scientific">Mycoplasmopsis agalactiae</name>
    <name type="common">Mycoplasma agalactiae</name>
    <dbReference type="NCBI Taxonomy" id="2110"/>
    <lineage>
        <taxon>Bacteria</taxon>
        <taxon>Bacillati</taxon>
        <taxon>Mycoplasmatota</taxon>
        <taxon>Mycoplasmoidales</taxon>
        <taxon>Metamycoplasmataceae</taxon>
        <taxon>Mycoplasmopsis</taxon>
    </lineage>
</organism>
<name>D3VQA2_MYCAA</name>
<reference evidence="4" key="1">
    <citation type="journal article" date="2010" name="BMC Genomics">
        <title>Comparative genomic and proteomic analyses of two Mycoplasma agalactiae strains: clues to the macro- and micro-events that are shaping mycoplasma diversity.</title>
        <authorList>
            <person name="Nouvel L.X."/>
            <person name="Sirand-Pugnet P."/>
            <person name="Marenda M.S."/>
            <person name="Sagne E."/>
            <person name="Barbe V."/>
            <person name="Mangenot S."/>
            <person name="Schenowitz C."/>
            <person name="Jacob D."/>
            <person name="Barre A."/>
            <person name="Claverol S."/>
            <person name="Blanchard A."/>
            <person name="Citti C."/>
        </authorList>
    </citation>
    <scope>NUCLEOTIDE SEQUENCE [LARGE SCALE GENOMIC DNA]</scope>
    <source>
        <strain evidence="4">5632</strain>
    </source>
</reference>
<evidence type="ECO:0000313" key="3">
    <source>
        <dbReference type="EMBL" id="CBH40496.1"/>
    </source>
</evidence>
<feature type="transmembrane region" description="Helical" evidence="2">
    <location>
        <begin position="563"/>
        <end position="590"/>
    </location>
</feature>
<proteinExistence type="predicted"/>
<dbReference type="EMBL" id="FP671138">
    <property type="protein sequence ID" value="CBH40496.1"/>
    <property type="molecule type" value="Genomic_DNA"/>
</dbReference>
<dbReference type="NCBIfam" id="NF045932">
    <property type="entry name" value="MAG3090_fam_N"/>
    <property type="match status" value="1"/>
</dbReference>
<evidence type="ECO:0000256" key="1">
    <source>
        <dbReference type="SAM" id="Coils"/>
    </source>
</evidence>
<gene>
    <name evidence="3" type="ordered locus">MAGa2810</name>
</gene>
<keyword evidence="1" id="KW-0175">Coiled coil</keyword>
<feature type="coiled-coil region" evidence="1">
    <location>
        <begin position="171"/>
        <end position="205"/>
    </location>
</feature>
<sequence length="600" mass="69089">MKRLNCTYEFKQDSKFPWLLKHPKVKKGLAKFKTREDALNWYMLLDYETAVWFQDNQRIFAGQLTIDYEDGEWYYYIKTKDFDGEATYDGVCHELGINPYNYKRDRDAEIKKGKKMTEGVDFILISDPATYFPLNLEISKRKRKDLVDIEHIKVQYETKILSLQEQINSTDEHMSEELKQSREELAKKELELKEISNKINLLKQNTLARQEVQYVQFIELKGSDIFGATALYNEKIKKVIEGLNSKKISWEDFNRIKKNFSDFDSSIAYKKARMSDKGLRLITILHDEFKTISIELLSKLEPSDELDDSYANRAFYKGAESKLISVSWELSFVLVEFMHVGFVPVSEYTYSIPYLVERSKYLVTLIDAGDNNKIVTFQPGLEQTSEIELVDDKDDVVETKSVEFKEEAVKEEVSESKEAKNPTLIYYELAKPEAVQESMQTAVMEEKAEPAVMPAEATESKEATIIQYNLIKETPAEAKEEVVPVAMMAEPMPAEESKEAEMVEQPAMIEETPMVVENQPYFYEDRVTPSVNIEDYTLPAEEQILIVDESKEKEKGIVAKKNVLFIAAVTLLVILIIAIIAVSILGIVHLTTDVNIFKSL</sequence>
<dbReference type="KEGG" id="mal:MAGa2810"/>
<evidence type="ECO:0000313" key="4">
    <source>
        <dbReference type="Proteomes" id="UP000006902"/>
    </source>
</evidence>
<keyword evidence="2" id="KW-0812">Transmembrane</keyword>
<dbReference type="eggNOG" id="ENOG5032EGF">
    <property type="taxonomic scope" value="Bacteria"/>
</dbReference>
<keyword evidence="2" id="KW-1133">Transmembrane helix</keyword>
<keyword evidence="2" id="KW-0472">Membrane</keyword>
<dbReference type="OrthoDB" id="394221at2"/>
<dbReference type="AlphaFoldDB" id="D3VQA2"/>